<evidence type="ECO:0000256" key="1">
    <source>
        <dbReference type="SAM" id="Phobius"/>
    </source>
</evidence>
<evidence type="ECO:0000313" key="3">
    <source>
        <dbReference type="WBParaSite" id="Minc3s01381g23314"/>
    </source>
</evidence>
<keyword evidence="1" id="KW-0472">Membrane</keyword>
<protein>
    <submittedName>
        <fullName evidence="3">Candidate secreted effector</fullName>
    </submittedName>
</protein>
<evidence type="ECO:0000313" key="2">
    <source>
        <dbReference type="Proteomes" id="UP000887563"/>
    </source>
</evidence>
<organism evidence="2 3">
    <name type="scientific">Meloidogyne incognita</name>
    <name type="common">Southern root-knot nematode worm</name>
    <name type="synonym">Oxyuris incognita</name>
    <dbReference type="NCBI Taxonomy" id="6306"/>
    <lineage>
        <taxon>Eukaryota</taxon>
        <taxon>Metazoa</taxon>
        <taxon>Ecdysozoa</taxon>
        <taxon>Nematoda</taxon>
        <taxon>Chromadorea</taxon>
        <taxon>Rhabditida</taxon>
        <taxon>Tylenchina</taxon>
        <taxon>Tylenchomorpha</taxon>
        <taxon>Tylenchoidea</taxon>
        <taxon>Meloidogynidae</taxon>
        <taxon>Meloidogyninae</taxon>
        <taxon>Meloidogyne</taxon>
        <taxon>Meloidogyne incognita group</taxon>
    </lineage>
</organism>
<accession>A0A914M9H1</accession>
<reference evidence="3" key="1">
    <citation type="submission" date="2022-11" db="UniProtKB">
        <authorList>
            <consortium name="WormBaseParasite"/>
        </authorList>
    </citation>
    <scope>IDENTIFICATION</scope>
</reference>
<dbReference type="AlphaFoldDB" id="A0A914M9H1"/>
<keyword evidence="2" id="KW-1185">Reference proteome</keyword>
<feature type="transmembrane region" description="Helical" evidence="1">
    <location>
        <begin position="15"/>
        <end position="41"/>
    </location>
</feature>
<feature type="transmembrane region" description="Helical" evidence="1">
    <location>
        <begin position="53"/>
        <end position="72"/>
    </location>
</feature>
<keyword evidence="1" id="KW-0812">Transmembrane</keyword>
<name>A0A914M9H1_MELIC</name>
<dbReference type="WBParaSite" id="Minc3s01381g23314">
    <property type="protein sequence ID" value="Minc3s01381g23314"/>
    <property type="gene ID" value="Minc3s01381g23314"/>
</dbReference>
<sequence length="113" mass="13300">MRWSTKSLYRVFNHLLFFILIFLLMLFFIFISSIIISLFIIRITINVNSRSRFIMVILKTGNCFTSIFWLIIKIKIKFTSTSSSSSESEESSSCSCSNAECWHLKYKIFKDII</sequence>
<keyword evidence="1" id="KW-1133">Transmembrane helix</keyword>
<dbReference type="Proteomes" id="UP000887563">
    <property type="component" value="Unplaced"/>
</dbReference>
<proteinExistence type="predicted"/>